<evidence type="ECO:0000256" key="2">
    <source>
        <dbReference type="ARBA" id="ARBA00001946"/>
    </source>
</evidence>
<dbReference type="InterPro" id="IPR036169">
    <property type="entry name" value="DXPR_C_sf"/>
</dbReference>
<evidence type="ECO:0000259" key="13">
    <source>
        <dbReference type="Pfam" id="PF08436"/>
    </source>
</evidence>
<dbReference type="PANTHER" id="PTHR30525">
    <property type="entry name" value="1-DEOXY-D-XYLULOSE 5-PHOSPHATE REDUCTOISOMERASE"/>
    <property type="match status" value="1"/>
</dbReference>
<name>A0A381US92_9ZZZZ</name>
<dbReference type="NCBIfam" id="TIGR00243">
    <property type="entry name" value="Dxr"/>
    <property type="match status" value="1"/>
</dbReference>
<comment type="cofactor">
    <cofactor evidence="2">
        <name>Mg(2+)</name>
        <dbReference type="ChEBI" id="CHEBI:18420"/>
    </cofactor>
</comment>
<dbReference type="InterPro" id="IPR036291">
    <property type="entry name" value="NAD(P)-bd_dom_sf"/>
</dbReference>
<evidence type="ECO:0000256" key="10">
    <source>
        <dbReference type="ARBA" id="ARBA00023229"/>
    </source>
</evidence>
<evidence type="ECO:0000256" key="5">
    <source>
        <dbReference type="ARBA" id="ARBA00012366"/>
    </source>
</evidence>
<dbReference type="InterPro" id="IPR026877">
    <property type="entry name" value="DXPR_C"/>
</dbReference>
<comment type="catalytic activity">
    <reaction evidence="11">
        <text>2-C-methyl-D-erythritol 4-phosphate + NADP(+) = 1-deoxy-D-xylulose 5-phosphate + NADPH + H(+)</text>
        <dbReference type="Rhea" id="RHEA:13717"/>
        <dbReference type="ChEBI" id="CHEBI:15378"/>
        <dbReference type="ChEBI" id="CHEBI:57783"/>
        <dbReference type="ChEBI" id="CHEBI:57792"/>
        <dbReference type="ChEBI" id="CHEBI:58262"/>
        <dbReference type="ChEBI" id="CHEBI:58349"/>
        <dbReference type="EC" id="1.1.1.267"/>
    </reaction>
    <physiologicalReaction direction="right-to-left" evidence="11">
        <dbReference type="Rhea" id="RHEA:13719"/>
    </physiologicalReaction>
</comment>
<dbReference type="PANTHER" id="PTHR30525:SF0">
    <property type="entry name" value="1-DEOXY-D-XYLULOSE 5-PHOSPHATE REDUCTOISOMERASE, CHLOROPLASTIC"/>
    <property type="match status" value="1"/>
</dbReference>
<dbReference type="InterPro" id="IPR013512">
    <property type="entry name" value="DXP_reductoisomerase_N"/>
</dbReference>
<comment type="similarity">
    <text evidence="4">Belongs to the DXR family.</text>
</comment>
<dbReference type="EC" id="1.1.1.267" evidence="5"/>
<accession>A0A381US92</accession>
<reference evidence="15" key="1">
    <citation type="submission" date="2018-05" db="EMBL/GenBank/DDBJ databases">
        <authorList>
            <person name="Lanie J.A."/>
            <person name="Ng W.-L."/>
            <person name="Kazmierczak K.M."/>
            <person name="Andrzejewski T.M."/>
            <person name="Davidsen T.M."/>
            <person name="Wayne K.J."/>
            <person name="Tettelin H."/>
            <person name="Glass J.I."/>
            <person name="Rusch D."/>
            <person name="Podicherti R."/>
            <person name="Tsui H.-C.T."/>
            <person name="Winkler M.E."/>
        </authorList>
    </citation>
    <scope>NUCLEOTIDE SEQUENCE</scope>
</reference>
<dbReference type="Pfam" id="PF02670">
    <property type="entry name" value="DXP_reductoisom"/>
    <property type="match status" value="1"/>
</dbReference>
<keyword evidence="6" id="KW-0479">Metal-binding</keyword>
<comment type="cofactor">
    <cofactor evidence="1">
        <name>Mn(2+)</name>
        <dbReference type="ChEBI" id="CHEBI:29035"/>
    </cofactor>
</comment>
<dbReference type="PIRSF" id="PIRSF006205">
    <property type="entry name" value="Dxp_reductismrs"/>
    <property type="match status" value="1"/>
</dbReference>
<dbReference type="UniPathway" id="UPA00056">
    <property type="reaction ID" value="UER00092"/>
</dbReference>
<gene>
    <name evidence="15" type="ORF">METZ01_LOCUS83061</name>
</gene>
<dbReference type="SUPFAM" id="SSF51735">
    <property type="entry name" value="NAD(P)-binding Rossmann-fold domains"/>
    <property type="match status" value="1"/>
</dbReference>
<evidence type="ECO:0000259" key="12">
    <source>
        <dbReference type="Pfam" id="PF02670"/>
    </source>
</evidence>
<evidence type="ECO:0000256" key="6">
    <source>
        <dbReference type="ARBA" id="ARBA00022723"/>
    </source>
</evidence>
<feature type="domain" description="1-deoxy-D-xylulose 5-phosphate reductoisomerase C-terminal" evidence="13">
    <location>
        <begin position="138"/>
        <end position="221"/>
    </location>
</feature>
<dbReference type="GO" id="GO:0070402">
    <property type="term" value="F:NADPH binding"/>
    <property type="evidence" value="ECO:0007669"/>
    <property type="project" value="InterPro"/>
</dbReference>
<evidence type="ECO:0000256" key="1">
    <source>
        <dbReference type="ARBA" id="ARBA00001936"/>
    </source>
</evidence>
<protein>
    <recommendedName>
        <fullName evidence="5">1-deoxy-D-xylulose-5-phosphate reductoisomerase</fullName>
        <ecNumber evidence="5">1.1.1.267</ecNumber>
    </recommendedName>
</protein>
<evidence type="ECO:0000313" key="15">
    <source>
        <dbReference type="EMBL" id="SVA30207.1"/>
    </source>
</evidence>
<dbReference type="EMBL" id="UINC01006886">
    <property type="protein sequence ID" value="SVA30207.1"/>
    <property type="molecule type" value="Genomic_DNA"/>
</dbReference>
<dbReference type="HAMAP" id="MF_00183">
    <property type="entry name" value="DXP_reductoisom"/>
    <property type="match status" value="1"/>
</dbReference>
<dbReference type="Gene3D" id="1.10.1740.10">
    <property type="match status" value="1"/>
</dbReference>
<dbReference type="FunFam" id="3.40.50.720:FF:000045">
    <property type="entry name" value="1-deoxy-D-xylulose 5-phosphate reductoisomerase"/>
    <property type="match status" value="1"/>
</dbReference>
<dbReference type="GO" id="GO:0030145">
    <property type="term" value="F:manganese ion binding"/>
    <property type="evidence" value="ECO:0007669"/>
    <property type="project" value="TreeGrafter"/>
</dbReference>
<dbReference type="GO" id="GO:0030604">
    <property type="term" value="F:1-deoxy-D-xylulose-5-phosphate reductoisomerase activity"/>
    <property type="evidence" value="ECO:0007669"/>
    <property type="project" value="UniProtKB-EC"/>
</dbReference>
<evidence type="ECO:0000256" key="8">
    <source>
        <dbReference type="ARBA" id="ARBA00023002"/>
    </source>
</evidence>
<dbReference type="Pfam" id="PF08436">
    <property type="entry name" value="DXP_redisom_C"/>
    <property type="match status" value="1"/>
</dbReference>
<comment type="pathway">
    <text evidence="3">Isoprenoid biosynthesis; isopentenyl diphosphate biosynthesis via DXP pathway; isopentenyl diphosphate from 1-deoxy-D-xylulose 5-phosphate: step 1/6.</text>
</comment>
<dbReference type="GO" id="GO:0051484">
    <property type="term" value="P:isopentenyl diphosphate biosynthetic process, methylerythritol 4-phosphate pathway involved in terpenoid biosynthetic process"/>
    <property type="evidence" value="ECO:0007669"/>
    <property type="project" value="TreeGrafter"/>
</dbReference>
<dbReference type="NCBIfam" id="NF009114">
    <property type="entry name" value="PRK12464.1"/>
    <property type="match status" value="1"/>
</dbReference>
<keyword evidence="10" id="KW-0414">Isoprene biosynthesis</keyword>
<proteinExistence type="inferred from homology"/>
<evidence type="ECO:0000256" key="9">
    <source>
        <dbReference type="ARBA" id="ARBA00023211"/>
    </source>
</evidence>
<evidence type="ECO:0000259" key="14">
    <source>
        <dbReference type="Pfam" id="PF13288"/>
    </source>
</evidence>
<dbReference type="Gene3D" id="3.40.50.720">
    <property type="entry name" value="NAD(P)-binding Rossmann-like Domain"/>
    <property type="match status" value="1"/>
</dbReference>
<dbReference type="SUPFAM" id="SSF69055">
    <property type="entry name" value="1-deoxy-D-xylulose-5-phosphate reductoisomerase, C-terminal domain"/>
    <property type="match status" value="1"/>
</dbReference>
<dbReference type="InterPro" id="IPR013644">
    <property type="entry name" value="DXP_reductoisomerase_C"/>
</dbReference>
<evidence type="ECO:0000256" key="11">
    <source>
        <dbReference type="ARBA" id="ARBA00048543"/>
    </source>
</evidence>
<dbReference type="AlphaFoldDB" id="A0A381US92"/>
<evidence type="ECO:0000256" key="3">
    <source>
        <dbReference type="ARBA" id="ARBA00005094"/>
    </source>
</evidence>
<organism evidence="15">
    <name type="scientific">marine metagenome</name>
    <dbReference type="NCBI Taxonomy" id="408172"/>
    <lineage>
        <taxon>unclassified sequences</taxon>
        <taxon>metagenomes</taxon>
        <taxon>ecological metagenomes</taxon>
    </lineage>
</organism>
<dbReference type="Pfam" id="PF13288">
    <property type="entry name" value="DXPR_C"/>
    <property type="match status" value="1"/>
</dbReference>
<feature type="domain" description="DXP reductoisomerase C-terminal" evidence="14">
    <location>
        <begin position="253"/>
        <end position="368"/>
    </location>
</feature>
<keyword evidence="8" id="KW-0560">Oxidoreductase</keyword>
<evidence type="ECO:0000256" key="4">
    <source>
        <dbReference type="ARBA" id="ARBA00006825"/>
    </source>
</evidence>
<sequence>MGSTGSIGRNTLNVVDSLHGAIEVIYITARKNADVLVQQALKHRPSAVGVIDKEAAKIVENRLAGEKINVLAGRSGLLEIAARDDVDIMFNGLVGSSGMEPTLSALHAGVDVALSNKESLVMAGDLINREKLKTGTTLFPVDSEHSAIWQCLVGEKLDDVRRIILTGSGGPFRTRDVNTFSDVTVEEALNHPNWDMGDKITIDSATMMNKGLEVIEAHWLFDLEANQIDIVVHPQSIIHSMVEFNDSSVKAQMGVPDMKVPIQYVLTYPKHAQSTWEQLDLVEVGQLTFEEKDLKRFPCIGLAYNALRAGGTTTAVLNVANDNAVYNFLEGKIKFTDIPQIIEKACEDHEWIESPNLEDLLNLELWTTEFVKNAV</sequence>
<keyword evidence="7" id="KW-0521">NADP</keyword>
<dbReference type="SUPFAM" id="SSF55347">
    <property type="entry name" value="Glyceraldehyde-3-phosphate dehydrogenase-like, C-terminal domain"/>
    <property type="match status" value="1"/>
</dbReference>
<feature type="domain" description="1-deoxy-D-xylulose 5-phosphate reductoisomerase N-terminal" evidence="12">
    <location>
        <begin position="1"/>
        <end position="124"/>
    </location>
</feature>
<evidence type="ECO:0000256" key="7">
    <source>
        <dbReference type="ARBA" id="ARBA00022857"/>
    </source>
</evidence>
<keyword evidence="9" id="KW-0464">Manganese</keyword>
<dbReference type="InterPro" id="IPR003821">
    <property type="entry name" value="DXP_reductoisomerase"/>
</dbReference>